<keyword evidence="1" id="KW-0472">Membrane</keyword>
<gene>
    <name evidence="2" type="ORF">C8J24_3362</name>
</gene>
<feature type="transmembrane region" description="Helical" evidence="1">
    <location>
        <begin position="430"/>
        <end position="449"/>
    </location>
</feature>
<dbReference type="Gene3D" id="3.30.2090.10">
    <property type="entry name" value="Multidrug efflux transporter AcrB TolC docking domain, DN and DC subdomains"/>
    <property type="match status" value="2"/>
</dbReference>
<dbReference type="InterPro" id="IPR001036">
    <property type="entry name" value="Acrflvin-R"/>
</dbReference>
<feature type="transmembrane region" description="Helical" evidence="1">
    <location>
        <begin position="359"/>
        <end position="381"/>
    </location>
</feature>
<name>A0A2T4YP20_9SPHN</name>
<dbReference type="PANTHER" id="PTHR32063:SF18">
    <property type="entry name" value="CATION EFFLUX SYSTEM PROTEIN"/>
    <property type="match status" value="1"/>
</dbReference>
<dbReference type="Gene3D" id="3.30.70.1430">
    <property type="entry name" value="Multidrug efflux transporter AcrB pore domain"/>
    <property type="match status" value="2"/>
</dbReference>
<dbReference type="Gene3D" id="1.20.1640.10">
    <property type="entry name" value="Multidrug efflux transporter AcrB transmembrane domain"/>
    <property type="match status" value="2"/>
</dbReference>
<accession>A0A2T4YP20</accession>
<feature type="transmembrane region" description="Helical" evidence="1">
    <location>
        <begin position="850"/>
        <end position="870"/>
    </location>
</feature>
<dbReference type="RefSeq" id="WP_107934140.1">
    <property type="nucleotide sequence ID" value="NZ_PZZN01000003.1"/>
</dbReference>
<dbReference type="AlphaFoldDB" id="A0A2T4YP20"/>
<keyword evidence="1" id="KW-1133">Transmembrane helix</keyword>
<keyword evidence="3" id="KW-1185">Reference proteome</keyword>
<dbReference type="PANTHER" id="PTHR32063">
    <property type="match status" value="1"/>
</dbReference>
<sequence length="1016" mass="107242">MDRLNLSRWAIRHPALVGFLMALLFAAGAAHFFALGRDDDPTFTLKEMIVAAAWPGASPAQMRAQVADLIERRLRATEDLDFLQTYCVDGRCAIRISLKDSAPKDRVEVIWQQVRKQLKDLEPGLPAGATVAADDDYAEVYGYVFTLTGADNARLVALAEQVRDAMLRIPGAGKVQITGEVPRRLFVDVDSRRLAALGLSPDAVVQALAKRSSVAPAGVVERSVRVPVRIRGTVDGVDTVENTVIPAVNGTISIGDVGTVSNGYADPPDLLVRHAAKPAVVLAVAMAPGADGLGFGKQLSQVAATFGRTLPAGIAMTQVEDQSQNIREAVNAFLIKFFCALTVVLLVAFVTLGWRTGVVVALSVPLTLAIVALFMGASGIGLERISLGALILSLGLLVDDAIISVEAMVVQLEKGTSRADAAAHAWTHTAFPMLTGTLLTIVGFLPVGFARSTTSEYAGGIFWVTGSALLVSWVVAVVFTPYLGVRLLPEAHAHHDAEAMYDTPVYRRLRRVVDASMTRRKTVVAVTAALLIASLAGAMLVRQQFFPVSDRPEIIVDVSLRPGSSLSATSAAVKQIEASIAKDRDIAQADSYIGQGSPRFYLPYGPSLPDPATTTMVLVATDLHARERVIARLLANHASPEAKLHIRRLSLGPSAGFPVQYRVIGPDPEMLRTIAARLEAVLRATPGTTAVQADWGTPSVAMRLDLDAERVARLGLDRAGLAGDVATMMSGQPAGDVLRGTKRIGIVVRGTAADRADPGRLADMAVSTPGGPVPLGQVAQIGATTEQPILWTRNGELCMTVQADMTGDVQASEVVDAAAARVAAIVTSLPAGYRIEDGGDSELSAKANDAIYALLPVTFALMLVLLMIQLQSISRTLLVLATAPLGLIGAVVALVLTGAPFGFVALLGLIALAGMIMRNSIILVDQVTHNQADGMDLHAAIRAATIGRSRPVVLTALAAVLAFIPLCFNIFWGPMAIVMIGGLIGATILTLVALPALYALAFDRTSGLPEEDHENA</sequence>
<dbReference type="SUPFAM" id="SSF82866">
    <property type="entry name" value="Multidrug efflux transporter AcrB transmembrane domain"/>
    <property type="match status" value="2"/>
</dbReference>
<feature type="transmembrane region" description="Helical" evidence="1">
    <location>
        <begin position="333"/>
        <end position="352"/>
    </location>
</feature>
<dbReference type="Gene3D" id="3.30.70.1320">
    <property type="entry name" value="Multidrug efflux transporter AcrB pore domain like"/>
    <property type="match status" value="1"/>
</dbReference>
<dbReference type="GO" id="GO:0005886">
    <property type="term" value="C:plasma membrane"/>
    <property type="evidence" value="ECO:0007669"/>
    <property type="project" value="TreeGrafter"/>
</dbReference>
<evidence type="ECO:0000313" key="2">
    <source>
        <dbReference type="EMBL" id="PTM45142.1"/>
    </source>
</evidence>
<keyword evidence="1" id="KW-0812">Transmembrane</keyword>
<feature type="transmembrane region" description="Helical" evidence="1">
    <location>
        <begin position="523"/>
        <end position="541"/>
    </location>
</feature>
<dbReference type="GO" id="GO:0042910">
    <property type="term" value="F:xenobiotic transmembrane transporter activity"/>
    <property type="evidence" value="ECO:0007669"/>
    <property type="project" value="TreeGrafter"/>
</dbReference>
<protein>
    <submittedName>
        <fullName evidence="2">Multidrug efflux pump subunit AcrB</fullName>
    </submittedName>
</protein>
<proteinExistence type="predicted"/>
<evidence type="ECO:0000313" key="3">
    <source>
        <dbReference type="Proteomes" id="UP000240996"/>
    </source>
</evidence>
<comment type="caution">
    <text evidence="2">The sequence shown here is derived from an EMBL/GenBank/DDBJ whole genome shotgun (WGS) entry which is preliminary data.</text>
</comment>
<feature type="transmembrane region" description="Helical" evidence="1">
    <location>
        <begin position="952"/>
        <end position="971"/>
    </location>
</feature>
<feature type="transmembrane region" description="Helical" evidence="1">
    <location>
        <begin position="977"/>
        <end position="1000"/>
    </location>
</feature>
<dbReference type="InterPro" id="IPR027463">
    <property type="entry name" value="AcrB_DN_DC_subdom"/>
</dbReference>
<organism evidence="2 3">
    <name type="scientific">Sphingomonas aerolata</name>
    <dbReference type="NCBI Taxonomy" id="185951"/>
    <lineage>
        <taxon>Bacteria</taxon>
        <taxon>Pseudomonadati</taxon>
        <taxon>Pseudomonadota</taxon>
        <taxon>Alphaproteobacteria</taxon>
        <taxon>Sphingomonadales</taxon>
        <taxon>Sphingomonadaceae</taxon>
        <taxon>Sphingomonas</taxon>
    </lineage>
</organism>
<dbReference type="PRINTS" id="PR00702">
    <property type="entry name" value="ACRIFLAVINRP"/>
</dbReference>
<dbReference type="Gene3D" id="3.30.70.1440">
    <property type="entry name" value="Multidrug efflux transporter AcrB pore domain"/>
    <property type="match status" value="1"/>
</dbReference>
<dbReference type="Proteomes" id="UP000240996">
    <property type="component" value="Unassembled WGS sequence"/>
</dbReference>
<feature type="transmembrane region" description="Helical" evidence="1">
    <location>
        <begin position="461"/>
        <end position="485"/>
    </location>
</feature>
<dbReference type="SUPFAM" id="SSF82714">
    <property type="entry name" value="Multidrug efflux transporter AcrB TolC docking domain, DN and DC subdomains"/>
    <property type="match status" value="2"/>
</dbReference>
<reference evidence="2 3" key="1">
    <citation type="submission" date="2018-04" db="EMBL/GenBank/DDBJ databases">
        <title>Genomic Encyclopedia of Type Strains, Phase III (KMG-III): the genomes of soil and plant-associated and newly described type strains.</title>
        <authorList>
            <person name="Whitman W."/>
        </authorList>
    </citation>
    <scope>NUCLEOTIDE SEQUENCE [LARGE SCALE GENOMIC DNA]</scope>
    <source>
        <strain evidence="2 3">NW12</strain>
    </source>
</reference>
<dbReference type="SUPFAM" id="SSF82693">
    <property type="entry name" value="Multidrug efflux transporter AcrB pore domain, PN1, PN2, PC1 and PC2 subdomains"/>
    <property type="match status" value="2"/>
</dbReference>
<feature type="transmembrane region" description="Helical" evidence="1">
    <location>
        <begin position="387"/>
        <end position="409"/>
    </location>
</feature>
<dbReference type="EMBL" id="PZZN01000003">
    <property type="protein sequence ID" value="PTM45142.1"/>
    <property type="molecule type" value="Genomic_DNA"/>
</dbReference>
<dbReference type="Pfam" id="PF00873">
    <property type="entry name" value="ACR_tran"/>
    <property type="match status" value="1"/>
</dbReference>
<evidence type="ECO:0000256" key="1">
    <source>
        <dbReference type="SAM" id="Phobius"/>
    </source>
</evidence>